<feature type="compositionally biased region" description="Low complexity" evidence="1">
    <location>
        <begin position="174"/>
        <end position="184"/>
    </location>
</feature>
<comment type="caution">
    <text evidence="2">The sequence shown here is derived from an EMBL/GenBank/DDBJ whole genome shotgun (WGS) entry which is preliminary data.</text>
</comment>
<dbReference type="AlphaFoldDB" id="A0A5J9U979"/>
<dbReference type="Proteomes" id="UP000324897">
    <property type="component" value="Chromosome 7"/>
</dbReference>
<dbReference type="EMBL" id="RWGY01000029">
    <property type="protein sequence ID" value="TVU19740.1"/>
    <property type="molecule type" value="Genomic_DNA"/>
</dbReference>
<organism evidence="2 3">
    <name type="scientific">Eragrostis curvula</name>
    <name type="common">weeping love grass</name>
    <dbReference type="NCBI Taxonomy" id="38414"/>
    <lineage>
        <taxon>Eukaryota</taxon>
        <taxon>Viridiplantae</taxon>
        <taxon>Streptophyta</taxon>
        <taxon>Embryophyta</taxon>
        <taxon>Tracheophyta</taxon>
        <taxon>Spermatophyta</taxon>
        <taxon>Magnoliopsida</taxon>
        <taxon>Liliopsida</taxon>
        <taxon>Poales</taxon>
        <taxon>Poaceae</taxon>
        <taxon>PACMAD clade</taxon>
        <taxon>Chloridoideae</taxon>
        <taxon>Eragrostideae</taxon>
        <taxon>Eragrostidinae</taxon>
        <taxon>Eragrostis</taxon>
    </lineage>
</organism>
<evidence type="ECO:0000313" key="3">
    <source>
        <dbReference type="Proteomes" id="UP000324897"/>
    </source>
</evidence>
<feature type="region of interest" description="Disordered" evidence="1">
    <location>
        <begin position="171"/>
        <end position="205"/>
    </location>
</feature>
<gene>
    <name evidence="2" type="ORF">EJB05_35910</name>
</gene>
<proteinExistence type="predicted"/>
<sequence length="205" mass="22077">MDTENTLVRTCMTDFDLEGLILSGHIKEHLNQLLQSGCESSAAAAALLCITKENELILDVSNRDFDVKEDISFANEVRRCASAFLLYKGSEYDSDAAAGVMLGMAKEADLMTHSSEGEHCYASVDYVICEKIRKRAVESLVALEKELVSKTDADGSPVGVAGDMISIGSATVGNSEENMSNSNSKSKEKAMVPCLANTEDKDFDG</sequence>
<evidence type="ECO:0000313" key="2">
    <source>
        <dbReference type="EMBL" id="TVU19740.1"/>
    </source>
</evidence>
<protein>
    <submittedName>
        <fullName evidence="2">Uncharacterized protein</fullName>
    </submittedName>
</protein>
<dbReference type="Gramene" id="TVU19740">
    <property type="protein sequence ID" value="TVU19740"/>
    <property type="gene ID" value="EJB05_35910"/>
</dbReference>
<keyword evidence="3" id="KW-1185">Reference proteome</keyword>
<evidence type="ECO:0000256" key="1">
    <source>
        <dbReference type="SAM" id="MobiDB-lite"/>
    </source>
</evidence>
<name>A0A5J9U979_9POAL</name>
<reference evidence="2 3" key="1">
    <citation type="journal article" date="2019" name="Sci. Rep.">
        <title>A high-quality genome of Eragrostis curvula grass provides insights into Poaceae evolution and supports new strategies to enhance forage quality.</title>
        <authorList>
            <person name="Carballo J."/>
            <person name="Santos B.A.C.M."/>
            <person name="Zappacosta D."/>
            <person name="Garbus I."/>
            <person name="Selva J.P."/>
            <person name="Gallo C.A."/>
            <person name="Diaz A."/>
            <person name="Albertini E."/>
            <person name="Caccamo M."/>
            <person name="Echenique V."/>
        </authorList>
    </citation>
    <scope>NUCLEOTIDE SEQUENCE [LARGE SCALE GENOMIC DNA]</scope>
    <source>
        <strain evidence="3">cv. Victoria</strain>
        <tissue evidence="2">Leaf</tissue>
    </source>
</reference>
<accession>A0A5J9U979</accession>